<feature type="transmembrane region" description="Helical" evidence="1">
    <location>
        <begin position="34"/>
        <end position="53"/>
    </location>
</feature>
<dbReference type="EMBL" id="AFJL02000037">
    <property type="protein sequence ID" value="EMY06449.1"/>
    <property type="molecule type" value="Genomic_DNA"/>
</dbReference>
<gene>
    <name evidence="2" type="ORF">LEP1GSC029_4676</name>
</gene>
<keyword evidence="1" id="KW-0472">Membrane</keyword>
<dbReference type="Proteomes" id="UP000012329">
    <property type="component" value="Unassembled WGS sequence"/>
</dbReference>
<sequence length="63" mass="7639">MIWGLLTGIYLSLERLFEVQNWKVFPEIPYIKPILRYLFVLLVYSISWTFFLLRISILQFPLS</sequence>
<keyword evidence="1" id="KW-0812">Transmembrane</keyword>
<organism evidence="2 3">
    <name type="scientific">Leptospira interrogans str. 2002000626</name>
    <dbReference type="NCBI Taxonomy" id="996803"/>
    <lineage>
        <taxon>Bacteria</taxon>
        <taxon>Pseudomonadati</taxon>
        <taxon>Spirochaetota</taxon>
        <taxon>Spirochaetia</taxon>
        <taxon>Leptospirales</taxon>
        <taxon>Leptospiraceae</taxon>
        <taxon>Leptospira</taxon>
    </lineage>
</organism>
<dbReference type="AlphaFoldDB" id="A0A829DCC0"/>
<evidence type="ECO:0000313" key="3">
    <source>
        <dbReference type="Proteomes" id="UP000012329"/>
    </source>
</evidence>
<evidence type="ECO:0000313" key="2">
    <source>
        <dbReference type="EMBL" id="EMY06449.1"/>
    </source>
</evidence>
<keyword evidence="1" id="KW-1133">Transmembrane helix</keyword>
<evidence type="ECO:0000256" key="1">
    <source>
        <dbReference type="SAM" id="Phobius"/>
    </source>
</evidence>
<protein>
    <submittedName>
        <fullName evidence="2">Uncharacterized protein</fullName>
    </submittedName>
</protein>
<name>A0A829DCC0_LEPIR</name>
<comment type="caution">
    <text evidence="2">The sequence shown here is derived from an EMBL/GenBank/DDBJ whole genome shotgun (WGS) entry which is preliminary data.</text>
</comment>
<accession>A0A829DCC0</accession>
<reference evidence="2 3" key="1">
    <citation type="submission" date="2013-02" db="EMBL/GenBank/DDBJ databases">
        <authorList>
            <person name="Harkins D.M."/>
            <person name="Durkin A.S."/>
            <person name="Brinkac L.M."/>
            <person name="Haft D.H."/>
            <person name="Selengut J.D."/>
            <person name="Sanka R."/>
            <person name="DePew J."/>
            <person name="Purushe J."/>
            <person name="Whelen A.C."/>
            <person name="Vinetz J.M."/>
            <person name="Sutton G.G."/>
            <person name="Nierman W.C."/>
            <person name="Fouts D.E."/>
        </authorList>
    </citation>
    <scope>NUCLEOTIDE SEQUENCE [LARGE SCALE GENOMIC DNA]</scope>
    <source>
        <strain evidence="2 3">2002000626</strain>
    </source>
</reference>
<proteinExistence type="predicted"/>